<gene>
    <name evidence="1" type="ORF">Sradi_1860600</name>
</gene>
<comment type="caution">
    <text evidence="1">The sequence shown here is derived from an EMBL/GenBank/DDBJ whole genome shotgun (WGS) entry which is preliminary data.</text>
</comment>
<dbReference type="AlphaFoldDB" id="A0AAW2TXI9"/>
<organism evidence="1">
    <name type="scientific">Sesamum radiatum</name>
    <name type="common">Black benniseed</name>
    <dbReference type="NCBI Taxonomy" id="300843"/>
    <lineage>
        <taxon>Eukaryota</taxon>
        <taxon>Viridiplantae</taxon>
        <taxon>Streptophyta</taxon>
        <taxon>Embryophyta</taxon>
        <taxon>Tracheophyta</taxon>
        <taxon>Spermatophyta</taxon>
        <taxon>Magnoliopsida</taxon>
        <taxon>eudicotyledons</taxon>
        <taxon>Gunneridae</taxon>
        <taxon>Pentapetalae</taxon>
        <taxon>asterids</taxon>
        <taxon>lamiids</taxon>
        <taxon>Lamiales</taxon>
        <taxon>Pedaliaceae</taxon>
        <taxon>Sesamum</taxon>
    </lineage>
</organism>
<dbReference type="PANTHER" id="PTHR48475">
    <property type="entry name" value="RIBONUCLEASE H"/>
    <property type="match status" value="1"/>
</dbReference>
<reference evidence="1" key="2">
    <citation type="journal article" date="2024" name="Plant">
        <title>Genomic evolution and insights into agronomic trait innovations of Sesamum species.</title>
        <authorList>
            <person name="Miao H."/>
            <person name="Wang L."/>
            <person name="Qu L."/>
            <person name="Liu H."/>
            <person name="Sun Y."/>
            <person name="Le M."/>
            <person name="Wang Q."/>
            <person name="Wei S."/>
            <person name="Zheng Y."/>
            <person name="Lin W."/>
            <person name="Duan Y."/>
            <person name="Cao H."/>
            <person name="Xiong S."/>
            <person name="Wang X."/>
            <person name="Wei L."/>
            <person name="Li C."/>
            <person name="Ma Q."/>
            <person name="Ju M."/>
            <person name="Zhao R."/>
            <person name="Li G."/>
            <person name="Mu C."/>
            <person name="Tian Q."/>
            <person name="Mei H."/>
            <person name="Zhang T."/>
            <person name="Gao T."/>
            <person name="Zhang H."/>
        </authorList>
    </citation>
    <scope>NUCLEOTIDE SEQUENCE</scope>
    <source>
        <strain evidence="1">G02</strain>
    </source>
</reference>
<evidence type="ECO:0008006" key="2">
    <source>
        <dbReference type="Google" id="ProtNLM"/>
    </source>
</evidence>
<proteinExistence type="predicted"/>
<dbReference type="PANTHER" id="PTHR48475:SF2">
    <property type="entry name" value="RIBONUCLEASE H"/>
    <property type="match status" value="1"/>
</dbReference>
<dbReference type="EMBL" id="JACGWJ010000007">
    <property type="protein sequence ID" value="KAL0409262.1"/>
    <property type="molecule type" value="Genomic_DNA"/>
</dbReference>
<evidence type="ECO:0000313" key="1">
    <source>
        <dbReference type="EMBL" id="KAL0409262.1"/>
    </source>
</evidence>
<accession>A0AAW2TXI9</accession>
<protein>
    <recommendedName>
        <fullName evidence="2">RNase H type-1 domain-containing protein</fullName>
    </recommendedName>
</protein>
<reference evidence="1" key="1">
    <citation type="submission" date="2020-06" db="EMBL/GenBank/DDBJ databases">
        <authorList>
            <person name="Li T."/>
            <person name="Hu X."/>
            <person name="Zhang T."/>
            <person name="Song X."/>
            <person name="Zhang H."/>
            <person name="Dai N."/>
            <person name="Sheng W."/>
            <person name="Hou X."/>
            <person name="Wei L."/>
        </authorList>
    </citation>
    <scope>NUCLEOTIDE SEQUENCE</scope>
    <source>
        <strain evidence="1">G02</strain>
        <tissue evidence="1">Leaf</tissue>
    </source>
</reference>
<name>A0AAW2TXI9_SESRA</name>
<sequence length="142" mass="16298">MMAKFDKCLIHQIPREKNERANALSKFEAAATGVKERKVSMFVKEVPTTKEVDSVVEDDRSWKVPYMQYLKNGSLPSDPIAAKRLQFKANRFTLLGGELYKRNPEGFLLKCLSEERARYVLSEMHEGNCGNHSGEECWPRKS</sequence>